<organism evidence="4 5">
    <name type="scientific">Peptostreptococcus porci</name>
    <dbReference type="NCBI Taxonomy" id="2652282"/>
    <lineage>
        <taxon>Bacteria</taxon>
        <taxon>Bacillati</taxon>
        <taxon>Bacillota</taxon>
        <taxon>Clostridia</taxon>
        <taxon>Peptostreptococcales</taxon>
        <taxon>Peptostreptococcaceae</taxon>
        <taxon>Peptostreptococcus</taxon>
    </lineage>
</organism>
<evidence type="ECO:0000256" key="1">
    <source>
        <dbReference type="SAM" id="MobiDB-lite"/>
    </source>
</evidence>
<accession>A0A6N7WXS5</accession>
<keyword evidence="2" id="KW-1133">Transmembrane helix</keyword>
<keyword evidence="5" id="KW-1185">Reference proteome</keyword>
<keyword evidence="2" id="KW-0812">Transmembrane</keyword>
<protein>
    <submittedName>
        <fullName evidence="4">C39 family peptidase</fullName>
    </submittedName>
</protein>
<feature type="region of interest" description="Disordered" evidence="1">
    <location>
        <begin position="234"/>
        <end position="259"/>
    </location>
</feature>
<evidence type="ECO:0000313" key="5">
    <source>
        <dbReference type="Proteomes" id="UP000440713"/>
    </source>
</evidence>
<feature type="compositionally biased region" description="Low complexity" evidence="1">
    <location>
        <begin position="325"/>
        <end position="340"/>
    </location>
</feature>
<feature type="region of interest" description="Disordered" evidence="1">
    <location>
        <begin position="325"/>
        <end position="352"/>
    </location>
</feature>
<dbReference type="InterPro" id="IPR039564">
    <property type="entry name" value="Peptidase_C39-like"/>
</dbReference>
<feature type="region of interest" description="Disordered" evidence="1">
    <location>
        <begin position="590"/>
        <end position="622"/>
    </location>
</feature>
<feature type="transmembrane region" description="Helical" evidence="2">
    <location>
        <begin position="295"/>
        <end position="313"/>
    </location>
</feature>
<feature type="compositionally biased region" description="Basic and acidic residues" evidence="1">
    <location>
        <begin position="250"/>
        <end position="259"/>
    </location>
</feature>
<dbReference type="EMBL" id="VUNE01000001">
    <property type="protein sequence ID" value="MST61695.1"/>
    <property type="molecule type" value="Genomic_DNA"/>
</dbReference>
<proteinExistence type="predicted"/>
<dbReference type="Pfam" id="PF13529">
    <property type="entry name" value="Peptidase_C39_2"/>
    <property type="match status" value="1"/>
</dbReference>
<evidence type="ECO:0000256" key="2">
    <source>
        <dbReference type="SAM" id="Phobius"/>
    </source>
</evidence>
<reference evidence="4 5" key="1">
    <citation type="submission" date="2019-08" db="EMBL/GenBank/DDBJ databases">
        <title>In-depth cultivation of the pig gut microbiome towards novel bacterial diversity and tailored functional studies.</title>
        <authorList>
            <person name="Wylensek D."/>
            <person name="Hitch T.C.A."/>
            <person name="Clavel T."/>
        </authorList>
    </citation>
    <scope>NUCLEOTIDE SEQUENCE [LARGE SCALE GENOMIC DNA]</scope>
    <source>
        <strain evidence="4 5">WCA-SAB-591-4A-A</strain>
    </source>
</reference>
<dbReference type="Proteomes" id="UP000440713">
    <property type="component" value="Unassembled WGS sequence"/>
</dbReference>
<feature type="compositionally biased region" description="Low complexity" evidence="1">
    <location>
        <begin position="603"/>
        <end position="613"/>
    </location>
</feature>
<keyword evidence="2" id="KW-0472">Membrane</keyword>
<feature type="domain" description="Peptidase C39-like" evidence="3">
    <location>
        <begin position="431"/>
        <end position="565"/>
    </location>
</feature>
<feature type="compositionally biased region" description="Basic and acidic residues" evidence="1">
    <location>
        <begin position="341"/>
        <end position="352"/>
    </location>
</feature>
<gene>
    <name evidence="4" type="ORF">FYJ71_01735</name>
</gene>
<dbReference type="AlphaFoldDB" id="A0A6N7WXS5"/>
<dbReference type="RefSeq" id="WP_154537089.1">
    <property type="nucleotide sequence ID" value="NZ_JAQYHJ010000063.1"/>
</dbReference>
<comment type="caution">
    <text evidence="4">The sequence shown here is derived from an EMBL/GenBank/DDBJ whole genome shotgun (WGS) entry which is preliminary data.</text>
</comment>
<sequence length="622" mass="70745">MVSKNKMKTKYTFKGSKTENKYSNIFQDLIDKQGVFNENSLKKIHKSDLETTEEQSLEDKFSIKTVTPEEAKENSLKRRQASMNEQIIATRKSSPVVSNKITPDFDRVKSIEKLKREKRESKLDDDGSSGVDLENLDNQNTIEFDSLGDITDVEQLLNNRNTIREVARERAAMDKSNVEIYKEYSDFERSSYYDNDKKTQKFDAVSDHAVTYEEEIKKREGEIEELIRLMKSGEKPGKTSRVSRKALKNSKKENDKKLEEKALKNESLIKGASFRNDVYKKNSQKNEPRINFKKMGLVLVVALLIILFIAAAIDKFFSNKNEISKSTTTTKTTTTSSDSTKTADKSKTASSETKEEKIKKIEAIRPKLSINEAERLDYIIENIDSYPNEFINLLARNPETVDYVYSYKDKDKYNNKALSSNISSSYYVDGSVPLFLQWDRRWGYRQYGKEMIGLSGCGPTSLAMVIRHFDSSSGVNPYDVAKYSQESGYVSDDNYTSWSLFEKGLSKYGLTSKDIVPVEAKMKKALDDGQILIVSVNPGIFTERGHIIVIKGYNKNGDFLINDPNSIVNTNKSWSFDELKDQIRKIWGVSSTSSNSKEESKSNETTSSSSSSEDPSIIQDIN</sequence>
<evidence type="ECO:0000313" key="4">
    <source>
        <dbReference type="EMBL" id="MST61695.1"/>
    </source>
</evidence>
<dbReference type="Gene3D" id="3.90.70.10">
    <property type="entry name" value="Cysteine proteinases"/>
    <property type="match status" value="1"/>
</dbReference>
<name>A0A6N7WXS5_9FIRM</name>
<evidence type="ECO:0000259" key="3">
    <source>
        <dbReference type="Pfam" id="PF13529"/>
    </source>
</evidence>